<evidence type="ECO:0000256" key="1">
    <source>
        <dbReference type="SAM" id="Phobius"/>
    </source>
</evidence>
<comment type="caution">
    <text evidence="2">The sequence shown here is derived from an EMBL/GenBank/DDBJ whole genome shotgun (WGS) entry which is preliminary data.</text>
</comment>
<dbReference type="OrthoDB" id="7548151at2759"/>
<evidence type="ECO:0000313" key="2">
    <source>
        <dbReference type="EMBL" id="KAE9534825.1"/>
    </source>
</evidence>
<evidence type="ECO:0008006" key="4">
    <source>
        <dbReference type="Google" id="ProtNLM"/>
    </source>
</evidence>
<evidence type="ECO:0000313" key="3">
    <source>
        <dbReference type="Proteomes" id="UP000475862"/>
    </source>
</evidence>
<dbReference type="AlphaFoldDB" id="A0A6G0TKW9"/>
<keyword evidence="1" id="KW-1133">Transmembrane helix</keyword>
<accession>A0A6G0TKW9</accession>
<organism evidence="2 3">
    <name type="scientific">Aphis glycines</name>
    <name type="common">Soybean aphid</name>
    <dbReference type="NCBI Taxonomy" id="307491"/>
    <lineage>
        <taxon>Eukaryota</taxon>
        <taxon>Metazoa</taxon>
        <taxon>Ecdysozoa</taxon>
        <taxon>Arthropoda</taxon>
        <taxon>Hexapoda</taxon>
        <taxon>Insecta</taxon>
        <taxon>Pterygota</taxon>
        <taxon>Neoptera</taxon>
        <taxon>Paraneoptera</taxon>
        <taxon>Hemiptera</taxon>
        <taxon>Sternorrhyncha</taxon>
        <taxon>Aphidomorpha</taxon>
        <taxon>Aphidoidea</taxon>
        <taxon>Aphididae</taxon>
        <taxon>Aphidini</taxon>
        <taxon>Aphis</taxon>
        <taxon>Aphis</taxon>
    </lineage>
</organism>
<keyword evidence="1" id="KW-0812">Transmembrane</keyword>
<name>A0A6G0TKW9_APHGL</name>
<sequence length="313" mass="36630">MLCRIIVFDHLSLLNSNRYNFISPKAGIKVDGVKKYELFIYSTSDYILKLFTLDSKKNTALLVASELHSKRHQKREINSQQISVVYNDLKTTIINPQQVMKKYEEFLKIFQKLILLDLWVASNHNLNIYITIVNLFQGIVQTKLEITTGVALLKCSLALFISIVQIFLMCVQNDILHQNKDSIIFALYNNNWTEMDMKCKILILFTMKINNAHQQKLQRLFIVEEYVFDSFFKVPITYSSIYIDVQIMRRKIKLGKKLCEMAINKELILCKIFIVISAVELLYVYYATIISHILMIIIRRLQLHCRDSDAIDP</sequence>
<feature type="transmembrane region" description="Helical" evidence="1">
    <location>
        <begin position="151"/>
        <end position="171"/>
    </location>
</feature>
<keyword evidence="1" id="KW-0472">Membrane</keyword>
<keyword evidence="3" id="KW-1185">Reference proteome</keyword>
<reference evidence="2 3" key="1">
    <citation type="submission" date="2019-08" db="EMBL/GenBank/DDBJ databases">
        <title>The genome of the soybean aphid Biotype 1, its phylome, world population structure and adaptation to the North American continent.</title>
        <authorList>
            <person name="Giordano R."/>
            <person name="Donthu R.K."/>
            <person name="Hernandez A.G."/>
            <person name="Wright C.L."/>
            <person name="Zimin A.V."/>
        </authorList>
    </citation>
    <scope>NUCLEOTIDE SEQUENCE [LARGE SCALE GENOMIC DNA]</scope>
    <source>
        <tissue evidence="2">Whole aphids</tissue>
    </source>
</reference>
<protein>
    <recommendedName>
        <fullName evidence="4">Odorant receptor</fullName>
    </recommendedName>
</protein>
<dbReference type="EMBL" id="VYZN01000027">
    <property type="protein sequence ID" value="KAE9534825.1"/>
    <property type="molecule type" value="Genomic_DNA"/>
</dbReference>
<proteinExistence type="predicted"/>
<gene>
    <name evidence="2" type="ORF">AGLY_008117</name>
</gene>
<dbReference type="Proteomes" id="UP000475862">
    <property type="component" value="Unassembled WGS sequence"/>
</dbReference>